<dbReference type="Proteomes" id="UP000294530">
    <property type="component" value="Unassembled WGS sequence"/>
</dbReference>
<dbReference type="RefSeq" id="XP_067822979.1">
    <property type="nucleotide sequence ID" value="XM_067966666.1"/>
</dbReference>
<reference evidence="1 2" key="1">
    <citation type="journal article" date="2021" name="Genome Biol.">
        <title>AFLAP: assembly-free linkage analysis pipeline using k-mers from genome sequencing data.</title>
        <authorList>
            <person name="Fletcher K."/>
            <person name="Zhang L."/>
            <person name="Gil J."/>
            <person name="Han R."/>
            <person name="Cavanaugh K."/>
            <person name="Michelmore R."/>
        </authorList>
    </citation>
    <scope>NUCLEOTIDE SEQUENCE [LARGE SCALE GENOMIC DNA]</scope>
    <source>
        <strain evidence="1 2">SF5</strain>
    </source>
</reference>
<evidence type="ECO:0000313" key="2">
    <source>
        <dbReference type="Proteomes" id="UP000294530"/>
    </source>
</evidence>
<dbReference type="GeneID" id="94352337"/>
<sequence length="92" mass="10467">MSTAANGAKQLSVLPRYADTAQFTSRCSAASKPLWEFYACGLVDENDEFSNEEDTEDELETQDWIQFQRQRTYARLATTSQIEARIARSAQH</sequence>
<dbReference type="AlphaFoldDB" id="A0A976NZA9"/>
<dbReference type="EMBL" id="SHOA02000001">
    <property type="protein sequence ID" value="TDH73481.1"/>
    <property type="molecule type" value="Genomic_DNA"/>
</dbReference>
<proteinExistence type="predicted"/>
<gene>
    <name evidence="1" type="ORF">CCR75_008616</name>
</gene>
<keyword evidence="2" id="KW-1185">Reference proteome</keyword>
<protein>
    <submittedName>
        <fullName evidence="1">Uncharacterized protein</fullName>
    </submittedName>
</protein>
<accession>A0A976NZA9</accession>
<dbReference type="KEGG" id="blac:94352337"/>
<comment type="caution">
    <text evidence="1">The sequence shown here is derived from an EMBL/GenBank/DDBJ whole genome shotgun (WGS) entry which is preliminary data.</text>
</comment>
<evidence type="ECO:0000313" key="1">
    <source>
        <dbReference type="EMBL" id="TDH73481.1"/>
    </source>
</evidence>
<organism evidence="1 2">
    <name type="scientific">Bremia lactucae</name>
    <name type="common">Lettuce downy mildew</name>
    <dbReference type="NCBI Taxonomy" id="4779"/>
    <lineage>
        <taxon>Eukaryota</taxon>
        <taxon>Sar</taxon>
        <taxon>Stramenopiles</taxon>
        <taxon>Oomycota</taxon>
        <taxon>Peronosporomycetes</taxon>
        <taxon>Peronosporales</taxon>
        <taxon>Peronosporaceae</taxon>
        <taxon>Bremia</taxon>
    </lineage>
</organism>
<name>A0A976NZA9_BRELC</name>